<feature type="compositionally biased region" description="Low complexity" evidence="6">
    <location>
        <begin position="296"/>
        <end position="305"/>
    </location>
</feature>
<dbReference type="GO" id="GO:0005634">
    <property type="term" value="C:nucleus"/>
    <property type="evidence" value="ECO:0007669"/>
    <property type="project" value="UniProtKB-SubCell"/>
</dbReference>
<comment type="caution">
    <text evidence="9">The sequence shown here is derived from an EMBL/GenBank/DDBJ whole genome shotgun (WGS) entry which is preliminary data.</text>
</comment>
<evidence type="ECO:0000256" key="5">
    <source>
        <dbReference type="ARBA" id="ARBA00023242"/>
    </source>
</evidence>
<dbReference type="SMART" id="SM00353">
    <property type="entry name" value="HLH"/>
    <property type="match status" value="1"/>
</dbReference>
<dbReference type="GO" id="GO:0003700">
    <property type="term" value="F:DNA-binding transcription factor activity"/>
    <property type="evidence" value="ECO:0007669"/>
    <property type="project" value="InterPro"/>
</dbReference>
<feature type="signal peptide" evidence="7">
    <location>
        <begin position="1"/>
        <end position="27"/>
    </location>
</feature>
<sequence>MGGSFMTDSYITCVLCSSFVWIWCTESQLVEENFNVGYLEEENAIWGSSYAQLFPTESLRFEGFSEEQTPRYTSPSLEDKMPFLQMLQAVETPLLTQEPSLQFLLRLLQQEQKQQKKQLLPWESGGNSSYLTSFELESCVTNNGMLELHFPGISDGKHPQIQLRSEWNCQPDKSRDFSFSLGRAQGRSKQNQLPRSTPPATKERRKRKRTRPLKNIEEVESQRLTHITVERNRRRQMNDHLNELRCLLPPSYVHRGEQASIIGGAIEFVKALEHLLQSLQAQKRMRQKSEENGDASSNSCSSSSSSSNLFNLFGKSQEDGIFAAEPEGRIEDFTAENRSSMADIEAVVIHNHANVKIKCRKRCGQLVKAILALEELRLTVLHLNIISYESFVHYSFNLQKEDDCQLKSADMIVGAVYHIFSLINGC</sequence>
<evidence type="ECO:0000256" key="4">
    <source>
        <dbReference type="ARBA" id="ARBA00023163"/>
    </source>
</evidence>
<keyword evidence="7" id="KW-0732">Signal</keyword>
<accession>A0AAD3T2G1</accession>
<dbReference type="AlphaFoldDB" id="A0AAD3T2G1"/>
<evidence type="ECO:0000313" key="9">
    <source>
        <dbReference type="EMBL" id="GMH21773.1"/>
    </source>
</evidence>
<keyword evidence="10" id="KW-1185">Reference proteome</keyword>
<dbReference type="SUPFAM" id="SSF47459">
    <property type="entry name" value="HLH, helix-loop-helix DNA-binding domain"/>
    <property type="match status" value="1"/>
</dbReference>
<dbReference type="PANTHER" id="PTHR46684">
    <property type="entry name" value="TRANSCRIPTION FACTOR FAMA"/>
    <property type="match status" value="1"/>
</dbReference>
<dbReference type="Proteomes" id="UP001279734">
    <property type="component" value="Unassembled WGS sequence"/>
</dbReference>
<evidence type="ECO:0000313" key="10">
    <source>
        <dbReference type="Proteomes" id="UP001279734"/>
    </source>
</evidence>
<dbReference type="Pfam" id="PF00010">
    <property type="entry name" value="HLH"/>
    <property type="match status" value="1"/>
</dbReference>
<reference evidence="9" key="1">
    <citation type="submission" date="2023-05" db="EMBL/GenBank/DDBJ databases">
        <title>Nepenthes gracilis genome sequencing.</title>
        <authorList>
            <person name="Fukushima K."/>
        </authorList>
    </citation>
    <scope>NUCLEOTIDE SEQUENCE</scope>
    <source>
        <strain evidence="9">SING2019-196</strain>
    </source>
</reference>
<evidence type="ECO:0000256" key="6">
    <source>
        <dbReference type="SAM" id="MobiDB-lite"/>
    </source>
</evidence>
<dbReference type="EMBL" id="BSYO01000023">
    <property type="protein sequence ID" value="GMH21773.1"/>
    <property type="molecule type" value="Genomic_DNA"/>
</dbReference>
<evidence type="ECO:0000256" key="7">
    <source>
        <dbReference type="SAM" id="SignalP"/>
    </source>
</evidence>
<dbReference type="GO" id="GO:0046983">
    <property type="term" value="F:protein dimerization activity"/>
    <property type="evidence" value="ECO:0007669"/>
    <property type="project" value="InterPro"/>
</dbReference>
<protein>
    <recommendedName>
        <fullName evidence="8">BHLH domain-containing protein</fullName>
    </recommendedName>
</protein>
<feature type="compositionally biased region" description="Basic residues" evidence="6">
    <location>
        <begin position="203"/>
        <end position="212"/>
    </location>
</feature>
<dbReference type="GO" id="GO:0003677">
    <property type="term" value="F:DNA binding"/>
    <property type="evidence" value="ECO:0007669"/>
    <property type="project" value="UniProtKB-KW"/>
</dbReference>
<dbReference type="InterPro" id="IPR054502">
    <property type="entry name" value="bHLH-TF_ACT-like_plant"/>
</dbReference>
<feature type="domain" description="BHLH" evidence="8">
    <location>
        <begin position="221"/>
        <end position="272"/>
    </location>
</feature>
<feature type="chain" id="PRO_5041925093" description="BHLH domain-containing protein" evidence="7">
    <location>
        <begin position="28"/>
        <end position="426"/>
    </location>
</feature>
<dbReference type="GO" id="GO:0010052">
    <property type="term" value="P:guard cell differentiation"/>
    <property type="evidence" value="ECO:0007669"/>
    <property type="project" value="InterPro"/>
</dbReference>
<dbReference type="PROSITE" id="PS50888">
    <property type="entry name" value="BHLH"/>
    <property type="match status" value="1"/>
</dbReference>
<dbReference type="Gene3D" id="4.10.280.10">
    <property type="entry name" value="Helix-loop-helix DNA-binding domain"/>
    <property type="match status" value="1"/>
</dbReference>
<name>A0AAD3T2G1_NEPGR</name>
<dbReference type="Pfam" id="PF22754">
    <property type="entry name" value="bHLH-TF_ACT-like_plant"/>
    <property type="match status" value="1"/>
</dbReference>
<feature type="region of interest" description="Disordered" evidence="6">
    <location>
        <begin position="183"/>
        <end position="214"/>
    </location>
</feature>
<dbReference type="InterPro" id="IPR036638">
    <property type="entry name" value="HLH_DNA-bd_sf"/>
</dbReference>
<gene>
    <name evidence="9" type="ORF">Nepgr_023615</name>
</gene>
<evidence type="ECO:0000256" key="1">
    <source>
        <dbReference type="ARBA" id="ARBA00004123"/>
    </source>
</evidence>
<comment type="subcellular location">
    <subcellularLocation>
        <location evidence="1">Nucleus</location>
    </subcellularLocation>
</comment>
<keyword evidence="2" id="KW-0805">Transcription regulation</keyword>
<feature type="region of interest" description="Disordered" evidence="6">
    <location>
        <begin position="283"/>
        <end position="305"/>
    </location>
</feature>
<evidence type="ECO:0000256" key="2">
    <source>
        <dbReference type="ARBA" id="ARBA00023015"/>
    </source>
</evidence>
<dbReference type="InterPro" id="IPR044283">
    <property type="entry name" value="FAMA/SPEECHLESS/MUTE-like"/>
</dbReference>
<keyword evidence="5" id="KW-0539">Nucleus</keyword>
<dbReference type="InterPro" id="IPR011598">
    <property type="entry name" value="bHLH_dom"/>
</dbReference>
<proteinExistence type="predicted"/>
<dbReference type="GO" id="GO:0045893">
    <property type="term" value="P:positive regulation of DNA-templated transcription"/>
    <property type="evidence" value="ECO:0007669"/>
    <property type="project" value="TreeGrafter"/>
</dbReference>
<evidence type="ECO:0000256" key="3">
    <source>
        <dbReference type="ARBA" id="ARBA00023125"/>
    </source>
</evidence>
<keyword evidence="3" id="KW-0238">DNA-binding</keyword>
<organism evidence="9 10">
    <name type="scientific">Nepenthes gracilis</name>
    <name type="common">Slender pitcher plant</name>
    <dbReference type="NCBI Taxonomy" id="150966"/>
    <lineage>
        <taxon>Eukaryota</taxon>
        <taxon>Viridiplantae</taxon>
        <taxon>Streptophyta</taxon>
        <taxon>Embryophyta</taxon>
        <taxon>Tracheophyta</taxon>
        <taxon>Spermatophyta</taxon>
        <taxon>Magnoliopsida</taxon>
        <taxon>eudicotyledons</taxon>
        <taxon>Gunneridae</taxon>
        <taxon>Pentapetalae</taxon>
        <taxon>Caryophyllales</taxon>
        <taxon>Nepenthaceae</taxon>
        <taxon>Nepenthes</taxon>
    </lineage>
</organism>
<dbReference type="PANTHER" id="PTHR46684:SF16">
    <property type="entry name" value="TRANSCRIPTION FACTOR BHLH67-LIKE ISOFORM X2"/>
    <property type="match status" value="1"/>
</dbReference>
<keyword evidence="4" id="KW-0804">Transcription</keyword>
<evidence type="ECO:0000259" key="8">
    <source>
        <dbReference type="PROSITE" id="PS50888"/>
    </source>
</evidence>